<evidence type="ECO:0000256" key="1">
    <source>
        <dbReference type="SAM" id="Phobius"/>
    </source>
</evidence>
<sequence length="187" mass="20469">MKLSLKAIGSAENLNLDERLGMVLLLTTFAGIYQEILHRYLLETVILPRISSNFSEFSIVRTCLSTIEFTSLELAAKYLDNSHSKEPMIGHFINSACLGIVCSLAQHHFGLIGAIFLGIGSNISACQDRYNITASDLLKVKQVNLADVASIHFSALIATVGLPIFTAFCTLGKIIHYFESTIAKQSD</sequence>
<keyword evidence="1" id="KW-1133">Transmembrane helix</keyword>
<keyword evidence="1" id="KW-0812">Transmembrane</keyword>
<organism evidence="2 3">
    <name type="scientific">Simkania negevensis (strain ATCC VR-1471 / DSM 27360 / Z)</name>
    <dbReference type="NCBI Taxonomy" id="331113"/>
    <lineage>
        <taxon>Bacteria</taxon>
        <taxon>Pseudomonadati</taxon>
        <taxon>Chlamydiota</taxon>
        <taxon>Chlamydiia</taxon>
        <taxon>Parachlamydiales</taxon>
        <taxon>Simkaniaceae</taxon>
        <taxon>Simkania</taxon>
    </lineage>
</organism>
<evidence type="ECO:0000313" key="3">
    <source>
        <dbReference type="Proteomes" id="UP000000496"/>
    </source>
</evidence>
<keyword evidence="1" id="KW-0472">Membrane</keyword>
<gene>
    <name evidence="2" type="ordered locus">SNE_A08680</name>
</gene>
<reference key="1">
    <citation type="journal article" date="2011" name="Mol. Biol. Evol.">
        <title>Unity in variety -- the pan-genome of the Chlamydiae.</title>
        <authorList>
            <person name="Collingro A."/>
            <person name="Tischler P."/>
            <person name="Weinmaier T."/>
            <person name="Penz T."/>
            <person name="Heinz E."/>
            <person name="Brunham R.C."/>
            <person name="Read T.D."/>
            <person name="Bavoil P.M."/>
            <person name="Sachse K."/>
            <person name="Kahane S."/>
            <person name="Friedman M.G."/>
            <person name="Rattei T."/>
            <person name="Myers G.S.A."/>
            <person name="Horn M."/>
        </authorList>
    </citation>
    <scope>NUCLEOTIDE SEQUENCE</scope>
    <source>
        <strain>Z</strain>
    </source>
</reference>
<dbReference type="EMBL" id="FR872582">
    <property type="protein sequence ID" value="CCB88745.1"/>
    <property type="molecule type" value="Genomic_DNA"/>
</dbReference>
<dbReference type="AlphaFoldDB" id="F8L7L2"/>
<proteinExistence type="predicted"/>
<reference evidence="2 3" key="2">
    <citation type="journal article" date="2011" name="Mol. Biol. Evol.">
        <title>Unity in variety--the pan-genome of the Chlamydiae.</title>
        <authorList>
            <person name="Collingro A."/>
            <person name="Tischler P."/>
            <person name="Weinmaier T."/>
            <person name="Penz T."/>
            <person name="Heinz E."/>
            <person name="Brunham R.C."/>
            <person name="Read T.D."/>
            <person name="Bavoil P.M."/>
            <person name="Sachse K."/>
            <person name="Kahane S."/>
            <person name="Friedman M.G."/>
            <person name="Rattei T."/>
            <person name="Myers G.S."/>
            <person name="Horn M."/>
        </authorList>
    </citation>
    <scope>NUCLEOTIDE SEQUENCE [LARGE SCALE GENOMIC DNA]</scope>
    <source>
        <strain evidence="3">ATCC VR-1471 / Z</strain>
    </source>
</reference>
<accession>F8L7L2</accession>
<feature type="transmembrane region" description="Helical" evidence="1">
    <location>
        <begin position="20"/>
        <end position="42"/>
    </location>
</feature>
<dbReference type="Proteomes" id="UP000000496">
    <property type="component" value="Chromosome gsn.131"/>
</dbReference>
<name>F8L7L2_SIMNZ</name>
<dbReference type="KEGG" id="sng:SNE_A08680"/>
<protein>
    <submittedName>
        <fullName evidence="2">Uncharacterized protein</fullName>
    </submittedName>
</protein>
<evidence type="ECO:0000313" key="2">
    <source>
        <dbReference type="EMBL" id="CCB88745.1"/>
    </source>
</evidence>
<keyword evidence="3" id="KW-1185">Reference proteome</keyword>
<dbReference type="HOGENOM" id="CLU_1446742_0_0_0"/>